<accession>A0AAE0LY77</accession>
<dbReference type="AlphaFoldDB" id="A0AAE0LY77"/>
<sequence>MGDKLTSSVNGWMWSNLAVQNTDAARSIDILLINNTDQTLIWDDSGLEHGKRRITAPDFIEPGKKGRWMLESSGIATGCEGWMHWKVGEDGPMLKVNYDNPYYGSNEYNCWVHPKEDTRYEVSKSGGDGNTARIVFTAKNR</sequence>
<evidence type="ECO:0000313" key="1">
    <source>
        <dbReference type="EMBL" id="KAK3312107.1"/>
    </source>
</evidence>
<comment type="caution">
    <text evidence="1">The sequence shown here is derived from an EMBL/GenBank/DDBJ whole genome shotgun (WGS) entry which is preliminary data.</text>
</comment>
<evidence type="ECO:0000313" key="2">
    <source>
        <dbReference type="Proteomes" id="UP001283341"/>
    </source>
</evidence>
<gene>
    <name evidence="1" type="ORF">B0H66DRAFT_570082</name>
</gene>
<protein>
    <submittedName>
        <fullName evidence="1">Uncharacterized protein</fullName>
    </submittedName>
</protein>
<reference evidence="1" key="2">
    <citation type="submission" date="2023-06" db="EMBL/GenBank/DDBJ databases">
        <authorList>
            <consortium name="Lawrence Berkeley National Laboratory"/>
            <person name="Haridas S."/>
            <person name="Hensen N."/>
            <person name="Bonometti L."/>
            <person name="Westerberg I."/>
            <person name="Brannstrom I.O."/>
            <person name="Guillou S."/>
            <person name="Cros-Aarteil S."/>
            <person name="Calhoun S."/>
            <person name="Kuo A."/>
            <person name="Mondo S."/>
            <person name="Pangilinan J."/>
            <person name="Riley R."/>
            <person name="Labutti K."/>
            <person name="Andreopoulos B."/>
            <person name="Lipzen A."/>
            <person name="Chen C."/>
            <person name="Yanf M."/>
            <person name="Daum C."/>
            <person name="Ng V."/>
            <person name="Clum A."/>
            <person name="Steindorff A."/>
            <person name="Ohm R."/>
            <person name="Martin F."/>
            <person name="Silar P."/>
            <person name="Natvig D."/>
            <person name="Lalanne C."/>
            <person name="Gautier V."/>
            <person name="Ament-Velasquez S.L."/>
            <person name="Kruys A."/>
            <person name="Hutchinson M.I."/>
            <person name="Powell A.J."/>
            <person name="Barry K."/>
            <person name="Miller A.N."/>
            <person name="Grigoriev I.V."/>
            <person name="Debuchy R."/>
            <person name="Gladieux P."/>
            <person name="Thoren M.H."/>
            <person name="Johannesson H."/>
        </authorList>
    </citation>
    <scope>NUCLEOTIDE SEQUENCE</scope>
    <source>
        <strain evidence="1">CBS 118394</strain>
    </source>
</reference>
<dbReference type="Gene3D" id="2.60.270.50">
    <property type="match status" value="1"/>
</dbReference>
<organism evidence="1 2">
    <name type="scientific">Apodospora peruviana</name>
    <dbReference type="NCBI Taxonomy" id="516989"/>
    <lineage>
        <taxon>Eukaryota</taxon>
        <taxon>Fungi</taxon>
        <taxon>Dikarya</taxon>
        <taxon>Ascomycota</taxon>
        <taxon>Pezizomycotina</taxon>
        <taxon>Sordariomycetes</taxon>
        <taxon>Sordariomycetidae</taxon>
        <taxon>Sordariales</taxon>
        <taxon>Lasiosphaeriaceae</taxon>
        <taxon>Apodospora</taxon>
    </lineage>
</organism>
<dbReference type="Proteomes" id="UP001283341">
    <property type="component" value="Unassembled WGS sequence"/>
</dbReference>
<proteinExistence type="predicted"/>
<keyword evidence="2" id="KW-1185">Reference proteome</keyword>
<dbReference type="EMBL" id="JAUEDM010000009">
    <property type="protein sequence ID" value="KAK3312107.1"/>
    <property type="molecule type" value="Genomic_DNA"/>
</dbReference>
<reference evidence="1" key="1">
    <citation type="journal article" date="2023" name="Mol. Phylogenet. Evol.">
        <title>Genome-scale phylogeny and comparative genomics of the fungal order Sordariales.</title>
        <authorList>
            <person name="Hensen N."/>
            <person name="Bonometti L."/>
            <person name="Westerberg I."/>
            <person name="Brannstrom I.O."/>
            <person name="Guillou S."/>
            <person name="Cros-Aarteil S."/>
            <person name="Calhoun S."/>
            <person name="Haridas S."/>
            <person name="Kuo A."/>
            <person name="Mondo S."/>
            <person name="Pangilinan J."/>
            <person name="Riley R."/>
            <person name="LaButti K."/>
            <person name="Andreopoulos B."/>
            <person name="Lipzen A."/>
            <person name="Chen C."/>
            <person name="Yan M."/>
            <person name="Daum C."/>
            <person name="Ng V."/>
            <person name="Clum A."/>
            <person name="Steindorff A."/>
            <person name="Ohm R.A."/>
            <person name="Martin F."/>
            <person name="Silar P."/>
            <person name="Natvig D.O."/>
            <person name="Lalanne C."/>
            <person name="Gautier V."/>
            <person name="Ament-Velasquez S.L."/>
            <person name="Kruys A."/>
            <person name="Hutchinson M.I."/>
            <person name="Powell A.J."/>
            <person name="Barry K."/>
            <person name="Miller A.N."/>
            <person name="Grigoriev I.V."/>
            <person name="Debuchy R."/>
            <person name="Gladieux P."/>
            <person name="Hiltunen Thoren M."/>
            <person name="Johannesson H."/>
        </authorList>
    </citation>
    <scope>NUCLEOTIDE SEQUENCE</scope>
    <source>
        <strain evidence="1">CBS 118394</strain>
    </source>
</reference>
<name>A0AAE0LY77_9PEZI</name>